<proteinExistence type="predicted"/>
<name>A0A1V4I135_NITVU</name>
<keyword evidence="2" id="KW-1185">Reference proteome</keyword>
<comment type="caution">
    <text evidence="1">The sequence shown here is derived from an EMBL/GenBank/DDBJ whole genome shotgun (WGS) entry which is preliminary data.</text>
</comment>
<evidence type="ECO:0000313" key="2">
    <source>
        <dbReference type="Proteomes" id="UP000189940"/>
    </source>
</evidence>
<gene>
    <name evidence="1" type="ORF">B2M20_04815</name>
</gene>
<evidence type="ECO:0000313" key="1">
    <source>
        <dbReference type="EMBL" id="OPH83835.1"/>
    </source>
</evidence>
<organism evidence="1 2">
    <name type="scientific">Nitrobacter vulgaris</name>
    <dbReference type="NCBI Taxonomy" id="29421"/>
    <lineage>
        <taxon>Bacteria</taxon>
        <taxon>Pseudomonadati</taxon>
        <taxon>Pseudomonadota</taxon>
        <taxon>Alphaproteobacteria</taxon>
        <taxon>Hyphomicrobiales</taxon>
        <taxon>Nitrobacteraceae</taxon>
        <taxon>Nitrobacter</taxon>
    </lineage>
</organism>
<dbReference type="Proteomes" id="UP000189940">
    <property type="component" value="Unassembled WGS sequence"/>
</dbReference>
<accession>A0A1V4I135</accession>
<sequence length="111" mass="12347">MTGWFYAEGSCSRFTSYQGAFAFSLAQDTLTTLKQEGLAFFKNINEPDNAAKHQYFGGVWKATPVPPIAFSNGLPGNLYCGAISRWWPKGVPAVTINQRAVELFMCFPIWV</sequence>
<dbReference type="AlphaFoldDB" id="A0A1V4I135"/>
<protein>
    <submittedName>
        <fullName evidence="1">Uncharacterized protein</fullName>
    </submittedName>
</protein>
<dbReference type="EMBL" id="MWPQ01000022">
    <property type="protein sequence ID" value="OPH83835.1"/>
    <property type="molecule type" value="Genomic_DNA"/>
</dbReference>
<reference evidence="1 2" key="1">
    <citation type="submission" date="2017-02" db="EMBL/GenBank/DDBJ databases">
        <title>Genome sequence of the nitrite-oxidizing bacterium Nitrobacter vulgaris strain Ab1.</title>
        <authorList>
            <person name="Mellbye B.L."/>
            <person name="Davis E.W."/>
            <person name="Spieck E."/>
            <person name="Chang J.H."/>
            <person name="Bottomley P.J."/>
            <person name="Sayavedra-Soto L.A."/>
        </authorList>
    </citation>
    <scope>NUCLEOTIDE SEQUENCE [LARGE SCALE GENOMIC DNA]</scope>
    <source>
        <strain evidence="1 2">Ab1</strain>
    </source>
</reference>